<feature type="region of interest" description="Disordered" evidence="1">
    <location>
        <begin position="58"/>
        <end position="77"/>
    </location>
</feature>
<dbReference type="EMBL" id="PVTD01000001">
    <property type="protein sequence ID" value="PRY26379.1"/>
    <property type="molecule type" value="Genomic_DNA"/>
</dbReference>
<evidence type="ECO:0000313" key="3">
    <source>
        <dbReference type="Proteomes" id="UP000239480"/>
    </source>
</evidence>
<sequence>MAVHPIYDLRGDQCWRERGELTERDLIESRIRSRTKWATRLRRLKLRAAVFGRSGRGMTDGFRRINRHRPPTGSRRT</sequence>
<evidence type="ECO:0000256" key="1">
    <source>
        <dbReference type="SAM" id="MobiDB-lite"/>
    </source>
</evidence>
<dbReference type="Proteomes" id="UP000239480">
    <property type="component" value="Unassembled WGS sequence"/>
</dbReference>
<protein>
    <submittedName>
        <fullName evidence="2">Uncharacterized protein</fullName>
    </submittedName>
</protein>
<dbReference type="AlphaFoldDB" id="A0A2T0RYW5"/>
<reference evidence="2 3" key="1">
    <citation type="submission" date="2018-03" db="EMBL/GenBank/DDBJ databases">
        <title>Genomic Encyclopedia of Archaeal and Bacterial Type Strains, Phase II (KMG-II): from individual species to whole genera.</title>
        <authorList>
            <person name="Goeker M."/>
        </authorList>
    </citation>
    <scope>NUCLEOTIDE SEQUENCE [LARGE SCALE GENOMIC DNA]</scope>
    <source>
        <strain evidence="2 3">DSM 29328</strain>
    </source>
</reference>
<feature type="compositionally biased region" description="Basic residues" evidence="1">
    <location>
        <begin position="64"/>
        <end position="77"/>
    </location>
</feature>
<keyword evidence="3" id="KW-1185">Reference proteome</keyword>
<organism evidence="2 3">
    <name type="scientific">Aliiruegeria haliotis</name>
    <dbReference type="NCBI Taxonomy" id="1280846"/>
    <lineage>
        <taxon>Bacteria</taxon>
        <taxon>Pseudomonadati</taxon>
        <taxon>Pseudomonadota</taxon>
        <taxon>Alphaproteobacteria</taxon>
        <taxon>Rhodobacterales</taxon>
        <taxon>Roseobacteraceae</taxon>
        <taxon>Aliiruegeria</taxon>
    </lineage>
</organism>
<evidence type="ECO:0000313" key="2">
    <source>
        <dbReference type="EMBL" id="PRY26379.1"/>
    </source>
</evidence>
<gene>
    <name evidence="2" type="ORF">CLV78_101474</name>
</gene>
<comment type="caution">
    <text evidence="2">The sequence shown here is derived from an EMBL/GenBank/DDBJ whole genome shotgun (WGS) entry which is preliminary data.</text>
</comment>
<accession>A0A2T0RYW5</accession>
<name>A0A2T0RYW5_9RHOB</name>
<proteinExistence type="predicted"/>